<feature type="compositionally biased region" description="Pro residues" evidence="1">
    <location>
        <begin position="133"/>
        <end position="151"/>
    </location>
</feature>
<protein>
    <submittedName>
        <fullName evidence="2">Uncharacterized protein</fullName>
    </submittedName>
</protein>
<dbReference type="Proteomes" id="UP000619244">
    <property type="component" value="Unassembled WGS sequence"/>
</dbReference>
<comment type="caution">
    <text evidence="2">The sequence shown here is derived from an EMBL/GenBank/DDBJ whole genome shotgun (WGS) entry which is preliminary data.</text>
</comment>
<gene>
    <name evidence="2" type="ORF">GCM10010358_63810</name>
</gene>
<evidence type="ECO:0000256" key="1">
    <source>
        <dbReference type="SAM" id="MobiDB-lite"/>
    </source>
</evidence>
<dbReference type="EMBL" id="BMVU01000045">
    <property type="protein sequence ID" value="GGY01161.1"/>
    <property type="molecule type" value="Genomic_DNA"/>
</dbReference>
<feature type="compositionally biased region" description="Basic and acidic residues" evidence="1">
    <location>
        <begin position="25"/>
        <end position="48"/>
    </location>
</feature>
<proteinExistence type="predicted"/>
<feature type="region of interest" description="Disordered" evidence="1">
    <location>
        <begin position="123"/>
        <end position="172"/>
    </location>
</feature>
<dbReference type="AlphaFoldDB" id="A0A918NW06"/>
<name>A0A918NW06_9ACTN</name>
<organism evidence="2 3">
    <name type="scientific">Streptomyces minutiscleroticus</name>
    <dbReference type="NCBI Taxonomy" id="68238"/>
    <lineage>
        <taxon>Bacteria</taxon>
        <taxon>Bacillati</taxon>
        <taxon>Actinomycetota</taxon>
        <taxon>Actinomycetes</taxon>
        <taxon>Kitasatosporales</taxon>
        <taxon>Streptomycetaceae</taxon>
        <taxon>Streptomyces</taxon>
    </lineage>
</organism>
<reference evidence="2" key="1">
    <citation type="journal article" date="2014" name="Int. J. Syst. Evol. Microbiol.">
        <title>Complete genome sequence of Corynebacterium casei LMG S-19264T (=DSM 44701T), isolated from a smear-ripened cheese.</title>
        <authorList>
            <consortium name="US DOE Joint Genome Institute (JGI-PGF)"/>
            <person name="Walter F."/>
            <person name="Albersmeier A."/>
            <person name="Kalinowski J."/>
            <person name="Ruckert C."/>
        </authorList>
    </citation>
    <scope>NUCLEOTIDE SEQUENCE</scope>
    <source>
        <strain evidence="2">JCM 4790</strain>
    </source>
</reference>
<feature type="compositionally biased region" description="Pro residues" evidence="1">
    <location>
        <begin position="50"/>
        <end position="62"/>
    </location>
</feature>
<reference evidence="2" key="2">
    <citation type="submission" date="2020-09" db="EMBL/GenBank/DDBJ databases">
        <authorList>
            <person name="Sun Q."/>
            <person name="Ohkuma M."/>
        </authorList>
    </citation>
    <scope>NUCLEOTIDE SEQUENCE</scope>
    <source>
        <strain evidence="2">JCM 4790</strain>
    </source>
</reference>
<feature type="region of interest" description="Disordered" evidence="1">
    <location>
        <begin position="1"/>
        <end position="96"/>
    </location>
</feature>
<sequence length="172" mass="18092">MNDSVRETGETGQGPRPEPAPRPGTDARPEHGRGPEHGRAPERERIPEPEQAPEPGRPPEPEQAPEPEPEPERDPAAPAPLDVPRTPTGDAGIDARLARLSDVDHLATDGHVAVYEDVHRGLRDALTELDTRPGPPGPQGPPGPAGPPAPRPARSGTHAPSDIPGNTPSNRS</sequence>
<keyword evidence="3" id="KW-1185">Reference proteome</keyword>
<evidence type="ECO:0000313" key="3">
    <source>
        <dbReference type="Proteomes" id="UP000619244"/>
    </source>
</evidence>
<accession>A0A918NW06</accession>
<evidence type="ECO:0000313" key="2">
    <source>
        <dbReference type="EMBL" id="GGY01161.1"/>
    </source>
</evidence>